<keyword evidence="3 6" id="KW-0378">Hydrolase</keyword>
<dbReference type="Proteomes" id="UP000290365">
    <property type="component" value="Chromosome"/>
</dbReference>
<dbReference type="GO" id="GO:0006518">
    <property type="term" value="P:peptide metabolic process"/>
    <property type="evidence" value="ECO:0007669"/>
    <property type="project" value="TreeGrafter"/>
</dbReference>
<dbReference type="PANTHER" id="PTHR11804">
    <property type="entry name" value="PROTEASE M3 THIMET OLIGOPEPTIDASE-RELATED"/>
    <property type="match status" value="1"/>
</dbReference>
<dbReference type="KEGG" id="kbs:EPA93_35740"/>
<dbReference type="GO" id="GO:0006508">
    <property type="term" value="P:proteolysis"/>
    <property type="evidence" value="ECO:0007669"/>
    <property type="project" value="UniProtKB-KW"/>
</dbReference>
<dbReference type="OrthoDB" id="9762795at2"/>
<dbReference type="SUPFAM" id="SSF55486">
    <property type="entry name" value="Metalloproteases ('zincins'), catalytic domain"/>
    <property type="match status" value="1"/>
</dbReference>
<proteinExistence type="inferred from homology"/>
<dbReference type="RefSeq" id="WP_129892100.1">
    <property type="nucleotide sequence ID" value="NZ_CP035758.1"/>
</dbReference>
<evidence type="ECO:0000313" key="9">
    <source>
        <dbReference type="Proteomes" id="UP000290365"/>
    </source>
</evidence>
<evidence type="ECO:0000256" key="1">
    <source>
        <dbReference type="ARBA" id="ARBA00022670"/>
    </source>
</evidence>
<evidence type="ECO:0000313" key="8">
    <source>
        <dbReference type="EMBL" id="QBD81038.1"/>
    </source>
</evidence>
<dbReference type="CDD" id="cd09606">
    <property type="entry name" value="M3B_PepF"/>
    <property type="match status" value="1"/>
</dbReference>
<reference evidence="8 9" key="1">
    <citation type="submission" date="2019-01" db="EMBL/GenBank/DDBJ databases">
        <title>Ktedonosporobacter rubrisoli SCAWS-G2.</title>
        <authorList>
            <person name="Huang Y."/>
            <person name="Yan B."/>
        </authorList>
    </citation>
    <scope>NUCLEOTIDE SEQUENCE [LARGE SCALE GENOMIC DNA]</scope>
    <source>
        <strain evidence="8 9">SCAWS-G2</strain>
    </source>
</reference>
<keyword evidence="2 6" id="KW-0479">Metal-binding</keyword>
<protein>
    <submittedName>
        <fullName evidence="8">Peptidase M3</fullName>
    </submittedName>
</protein>
<evidence type="ECO:0000256" key="5">
    <source>
        <dbReference type="ARBA" id="ARBA00023049"/>
    </source>
</evidence>
<dbReference type="GO" id="GO:0004222">
    <property type="term" value="F:metalloendopeptidase activity"/>
    <property type="evidence" value="ECO:0007669"/>
    <property type="project" value="InterPro"/>
</dbReference>
<keyword evidence="1 6" id="KW-0645">Protease</keyword>
<comment type="cofactor">
    <cofactor evidence="6">
        <name>Zn(2+)</name>
        <dbReference type="ChEBI" id="CHEBI:29105"/>
    </cofactor>
    <text evidence="6">Binds 1 zinc ion.</text>
</comment>
<dbReference type="EMBL" id="CP035758">
    <property type="protein sequence ID" value="QBD81038.1"/>
    <property type="molecule type" value="Genomic_DNA"/>
</dbReference>
<sequence length="568" mass="66473">MYSILPSTSEALALLAWSDIEPWYRELIDADLTQSTLDAWLAQWSRLSELVEEVLIKQEIACTRDTADQARADRKQRFLDEIYVHIQPLDQQVKQKLLASNLEPPGFAPPLRKLRTEAELFREQNVPLLNEEEGLKIAYQRFSGSQTVTWEGREVSISKLEPLLMEPERERRERAWHTMQERRLADRETLYAHWQKEMQVRQQIASNAGYATYRDYRWLQLFRFDYTPQDCRNFHRAIEEVLVPAASRVWARRRQLLGVETIRPWDIAVNPHSTMRPRYIADLNATLQQCANLFTLVDPELGAYFEIMIREGLLDLEERPAKAGRGYNLTMEAIHRPFIFGKMQTIQEIRLILHEAGHAFHSFEMARLPYVQQRKEAFLPMEFAEVASTAMEYIGSTYLQQAGICSQEEASLLRLAHLESGLIENLPRAAMVDAFQHWVYEHLEEAQDPQQCTQQWRELTQRYMPDIDWRGLEEEQGLGWLYLRHIHCYPFYYIEYAFARIGALQIWNNYRQDPRQALQQYRHALSLGVTRTLPELYAAAGASFSFDSATLQSVVELVTRAIEELEAQ</sequence>
<evidence type="ECO:0000256" key="4">
    <source>
        <dbReference type="ARBA" id="ARBA00022833"/>
    </source>
</evidence>
<name>A0A4P6JYW8_KTERU</name>
<dbReference type="Pfam" id="PF01432">
    <property type="entry name" value="Peptidase_M3"/>
    <property type="match status" value="1"/>
</dbReference>
<keyword evidence="9" id="KW-1185">Reference proteome</keyword>
<keyword evidence="4 6" id="KW-0862">Zinc</keyword>
<evidence type="ECO:0000256" key="3">
    <source>
        <dbReference type="ARBA" id="ARBA00022801"/>
    </source>
</evidence>
<dbReference type="InterPro" id="IPR045090">
    <property type="entry name" value="Pept_M3A_M3B"/>
</dbReference>
<organism evidence="8 9">
    <name type="scientific">Ktedonosporobacter rubrisoli</name>
    <dbReference type="NCBI Taxonomy" id="2509675"/>
    <lineage>
        <taxon>Bacteria</taxon>
        <taxon>Bacillati</taxon>
        <taxon>Chloroflexota</taxon>
        <taxon>Ktedonobacteria</taxon>
        <taxon>Ktedonobacterales</taxon>
        <taxon>Ktedonosporobacteraceae</taxon>
        <taxon>Ktedonosporobacter</taxon>
    </lineage>
</organism>
<dbReference type="PANTHER" id="PTHR11804:SF48">
    <property type="entry name" value="PUTATIVE-RELATED"/>
    <property type="match status" value="1"/>
</dbReference>
<feature type="domain" description="Peptidase M3A/M3B catalytic" evidence="7">
    <location>
        <begin position="166"/>
        <end position="553"/>
    </location>
</feature>
<gene>
    <name evidence="8" type="ORF">EPA93_35740</name>
</gene>
<dbReference type="Gene3D" id="1.10.1370.30">
    <property type="match status" value="1"/>
</dbReference>
<evidence type="ECO:0000256" key="6">
    <source>
        <dbReference type="RuleBase" id="RU003435"/>
    </source>
</evidence>
<evidence type="ECO:0000259" key="7">
    <source>
        <dbReference type="Pfam" id="PF01432"/>
    </source>
</evidence>
<comment type="similarity">
    <text evidence="6">Belongs to the peptidase M3 family.</text>
</comment>
<evidence type="ECO:0000256" key="2">
    <source>
        <dbReference type="ARBA" id="ARBA00022723"/>
    </source>
</evidence>
<accession>A0A4P6JYW8</accession>
<dbReference type="AlphaFoldDB" id="A0A4P6JYW8"/>
<keyword evidence="5 6" id="KW-0482">Metalloprotease</keyword>
<dbReference type="GO" id="GO:0046872">
    <property type="term" value="F:metal ion binding"/>
    <property type="evidence" value="ECO:0007669"/>
    <property type="project" value="UniProtKB-UniRule"/>
</dbReference>
<dbReference type="InterPro" id="IPR001567">
    <property type="entry name" value="Pept_M3A_M3B_dom"/>
</dbReference>